<evidence type="ECO:0000313" key="5">
    <source>
        <dbReference type="Proteomes" id="UP000236732"/>
    </source>
</evidence>
<gene>
    <name evidence="4" type="ORF">SAMN05444920_122106</name>
</gene>
<accession>A0A1H6EY35</accession>
<proteinExistence type="predicted"/>
<keyword evidence="3" id="KW-0949">S-adenosyl-L-methionine</keyword>
<dbReference type="OrthoDB" id="9799672at2"/>
<dbReference type="Gene3D" id="3.40.50.150">
    <property type="entry name" value="Vaccinia Virus protein VP39"/>
    <property type="match status" value="1"/>
</dbReference>
<organism evidence="4 5">
    <name type="scientific">Nonomuraea solani</name>
    <dbReference type="NCBI Taxonomy" id="1144553"/>
    <lineage>
        <taxon>Bacteria</taxon>
        <taxon>Bacillati</taxon>
        <taxon>Actinomycetota</taxon>
        <taxon>Actinomycetes</taxon>
        <taxon>Streptosporangiales</taxon>
        <taxon>Streptosporangiaceae</taxon>
        <taxon>Nonomuraea</taxon>
    </lineage>
</organism>
<keyword evidence="2 4" id="KW-0808">Transferase</keyword>
<dbReference type="PANTHER" id="PTHR10509">
    <property type="entry name" value="O-METHYLTRANSFERASE-RELATED"/>
    <property type="match status" value="1"/>
</dbReference>
<evidence type="ECO:0000256" key="2">
    <source>
        <dbReference type="ARBA" id="ARBA00022679"/>
    </source>
</evidence>
<dbReference type="Proteomes" id="UP000236732">
    <property type="component" value="Unassembled WGS sequence"/>
</dbReference>
<dbReference type="EMBL" id="FNVT01000022">
    <property type="protein sequence ID" value="SEH01855.1"/>
    <property type="molecule type" value="Genomic_DNA"/>
</dbReference>
<dbReference type="PROSITE" id="PS51682">
    <property type="entry name" value="SAM_OMT_I"/>
    <property type="match status" value="1"/>
</dbReference>
<evidence type="ECO:0000313" key="4">
    <source>
        <dbReference type="EMBL" id="SEH01855.1"/>
    </source>
</evidence>
<dbReference type="InterPro" id="IPR002935">
    <property type="entry name" value="SAM_O-MeTrfase"/>
</dbReference>
<dbReference type="SUPFAM" id="SSF53335">
    <property type="entry name" value="S-adenosyl-L-methionine-dependent methyltransferases"/>
    <property type="match status" value="1"/>
</dbReference>
<protein>
    <submittedName>
        <fullName evidence="4">Caffeoyl-CoA O-methyltransferase</fullName>
    </submittedName>
</protein>
<dbReference type="InterPro" id="IPR050362">
    <property type="entry name" value="Cation-dep_OMT"/>
</dbReference>
<name>A0A1H6EY35_9ACTN</name>
<sequence length="215" mass="23668">MKPITLPGIDEYAEAHTTPDPAFMRQISENTWRSLTDPQMISGPSQARFLQFLVYALRPRQVLEIGTFSGYSALAMAAALPPGGHVLTCEINDRHAAMARDHIARSPYAGRVTVETGPALETLDRLPGPFDFVFMDAAKQEYLACLEAVLPKLSEHAMIAADNTLWNGEVLYEDDEDADVVALRAFNDAVVADPRLECVLVTLRDGVTLIRRAAR</sequence>
<evidence type="ECO:0000256" key="1">
    <source>
        <dbReference type="ARBA" id="ARBA00022603"/>
    </source>
</evidence>
<dbReference type="RefSeq" id="WP_103962931.1">
    <property type="nucleotide sequence ID" value="NZ_FNVT01000022.1"/>
</dbReference>
<dbReference type="PANTHER" id="PTHR10509:SF14">
    <property type="entry name" value="CAFFEOYL-COA O-METHYLTRANSFERASE 3-RELATED"/>
    <property type="match status" value="1"/>
</dbReference>
<dbReference type="Pfam" id="PF01596">
    <property type="entry name" value="Methyltransf_3"/>
    <property type="match status" value="1"/>
</dbReference>
<dbReference type="AlphaFoldDB" id="A0A1H6EY35"/>
<dbReference type="GO" id="GO:0032259">
    <property type="term" value="P:methylation"/>
    <property type="evidence" value="ECO:0007669"/>
    <property type="project" value="UniProtKB-KW"/>
</dbReference>
<dbReference type="GO" id="GO:0008757">
    <property type="term" value="F:S-adenosylmethionine-dependent methyltransferase activity"/>
    <property type="evidence" value="ECO:0007669"/>
    <property type="project" value="TreeGrafter"/>
</dbReference>
<keyword evidence="1 4" id="KW-0489">Methyltransferase</keyword>
<dbReference type="CDD" id="cd02440">
    <property type="entry name" value="AdoMet_MTases"/>
    <property type="match status" value="1"/>
</dbReference>
<dbReference type="GO" id="GO:0008171">
    <property type="term" value="F:O-methyltransferase activity"/>
    <property type="evidence" value="ECO:0007669"/>
    <property type="project" value="InterPro"/>
</dbReference>
<dbReference type="InterPro" id="IPR029063">
    <property type="entry name" value="SAM-dependent_MTases_sf"/>
</dbReference>
<keyword evidence="5" id="KW-1185">Reference proteome</keyword>
<evidence type="ECO:0000256" key="3">
    <source>
        <dbReference type="ARBA" id="ARBA00022691"/>
    </source>
</evidence>
<reference evidence="4 5" key="1">
    <citation type="submission" date="2016-10" db="EMBL/GenBank/DDBJ databases">
        <authorList>
            <person name="de Groot N.N."/>
        </authorList>
    </citation>
    <scope>NUCLEOTIDE SEQUENCE [LARGE SCALE GENOMIC DNA]</scope>
    <source>
        <strain evidence="4 5">CGMCC 4.7037</strain>
    </source>
</reference>